<feature type="transmembrane region" description="Helical" evidence="2">
    <location>
        <begin position="238"/>
        <end position="261"/>
    </location>
</feature>
<accession>A0AAW1L5E7</accession>
<dbReference type="AlphaFoldDB" id="A0AAW1L5E7"/>
<feature type="non-terminal residue" evidence="3">
    <location>
        <position position="285"/>
    </location>
</feature>
<dbReference type="GO" id="GO:0015171">
    <property type="term" value="F:amino acid transmembrane transporter activity"/>
    <property type="evidence" value="ECO:0007669"/>
    <property type="project" value="TreeGrafter"/>
</dbReference>
<dbReference type="PANTHER" id="PTHR43243">
    <property type="entry name" value="INNER MEMBRANE TRANSPORTER YGJI-RELATED"/>
    <property type="match status" value="1"/>
</dbReference>
<dbReference type="Gene3D" id="1.20.1740.10">
    <property type="entry name" value="Amino acid/polyamine transporter I"/>
    <property type="match status" value="1"/>
</dbReference>
<dbReference type="Proteomes" id="UP001458880">
    <property type="component" value="Unassembled WGS sequence"/>
</dbReference>
<organism evidence="3 4">
    <name type="scientific">Popillia japonica</name>
    <name type="common">Japanese beetle</name>
    <dbReference type="NCBI Taxonomy" id="7064"/>
    <lineage>
        <taxon>Eukaryota</taxon>
        <taxon>Metazoa</taxon>
        <taxon>Ecdysozoa</taxon>
        <taxon>Arthropoda</taxon>
        <taxon>Hexapoda</taxon>
        <taxon>Insecta</taxon>
        <taxon>Pterygota</taxon>
        <taxon>Neoptera</taxon>
        <taxon>Endopterygota</taxon>
        <taxon>Coleoptera</taxon>
        <taxon>Polyphaga</taxon>
        <taxon>Scarabaeiformia</taxon>
        <taxon>Scarabaeidae</taxon>
        <taxon>Rutelinae</taxon>
        <taxon>Popillia</taxon>
    </lineage>
</organism>
<evidence type="ECO:0008006" key="5">
    <source>
        <dbReference type="Google" id="ProtNLM"/>
    </source>
</evidence>
<keyword evidence="4" id="KW-1185">Reference proteome</keyword>
<name>A0AAW1L5E7_POPJA</name>
<gene>
    <name evidence="3" type="ORF">QE152_g17035</name>
</gene>
<keyword evidence="2" id="KW-1133">Transmembrane helix</keyword>
<keyword evidence="2" id="KW-0472">Membrane</keyword>
<evidence type="ECO:0000313" key="4">
    <source>
        <dbReference type="Proteomes" id="UP001458880"/>
    </source>
</evidence>
<evidence type="ECO:0000313" key="3">
    <source>
        <dbReference type="EMBL" id="KAK9728725.1"/>
    </source>
</evidence>
<comment type="caution">
    <text evidence="3">The sequence shown here is derived from an EMBL/GenBank/DDBJ whole genome shotgun (WGS) entry which is preliminary data.</text>
</comment>
<reference evidence="3 4" key="1">
    <citation type="journal article" date="2024" name="BMC Genomics">
        <title>De novo assembly and annotation of Popillia japonica's genome with initial clues to its potential as an invasive pest.</title>
        <authorList>
            <person name="Cucini C."/>
            <person name="Boschi S."/>
            <person name="Funari R."/>
            <person name="Cardaioli E."/>
            <person name="Iannotti N."/>
            <person name="Marturano G."/>
            <person name="Paoli F."/>
            <person name="Bruttini M."/>
            <person name="Carapelli A."/>
            <person name="Frati F."/>
            <person name="Nardi F."/>
        </authorList>
    </citation>
    <scope>NUCLEOTIDE SEQUENCE [LARGE SCALE GENOMIC DNA]</scope>
    <source>
        <strain evidence="3">DMR45628</strain>
    </source>
</reference>
<feature type="transmembrane region" description="Helical" evidence="2">
    <location>
        <begin position="172"/>
        <end position="189"/>
    </location>
</feature>
<feature type="compositionally biased region" description="Polar residues" evidence="1">
    <location>
        <begin position="94"/>
        <end position="105"/>
    </location>
</feature>
<proteinExistence type="predicted"/>
<evidence type="ECO:0000256" key="1">
    <source>
        <dbReference type="SAM" id="MobiDB-lite"/>
    </source>
</evidence>
<feature type="region of interest" description="Disordered" evidence="1">
    <location>
        <begin position="85"/>
        <end position="119"/>
    </location>
</feature>
<keyword evidence="2" id="KW-0812">Transmembrane</keyword>
<protein>
    <recommendedName>
        <fullName evidence="5">MARVEL domain-containing protein</fullName>
    </recommendedName>
</protein>
<sequence>MFGRNLKTRLDLIRPNHHNIIQNKQQTQIEQCKGRPTDFDIGSEVYARNPLHAFDSPWIPGSIVNKTGNVSYDVKVGTDKIIKRHSNQLRSRKSLSAPTQNLDTQSESEEHETDNANPAATETIIISDDETDNANQAATETIIISDDDNSNYDTHEPSVSHRYNLRSSPPDFLAFVITLLMMLLLAAGVKKSLIFNNILNAINLAVWVFVMSAGLFYVDSDNWSKHQGFLPYGWSGLNMRHTMISCSAGTLLWATLIACYLHAGYSIAASDDTSLSKSGDEANQQ</sequence>
<evidence type="ECO:0000256" key="2">
    <source>
        <dbReference type="SAM" id="Phobius"/>
    </source>
</evidence>
<feature type="transmembrane region" description="Helical" evidence="2">
    <location>
        <begin position="201"/>
        <end position="218"/>
    </location>
</feature>
<dbReference type="GO" id="GO:0005886">
    <property type="term" value="C:plasma membrane"/>
    <property type="evidence" value="ECO:0007669"/>
    <property type="project" value="TreeGrafter"/>
</dbReference>
<dbReference type="EMBL" id="JASPKY010000167">
    <property type="protein sequence ID" value="KAK9728725.1"/>
    <property type="molecule type" value="Genomic_DNA"/>
</dbReference>
<dbReference type="PANTHER" id="PTHR43243:SF17">
    <property type="entry name" value="CATIONIC AMINO ACID TRANSPORTER-RELATED"/>
    <property type="match status" value="1"/>
</dbReference>